<evidence type="ECO:0000313" key="2">
    <source>
        <dbReference type="Proteomes" id="UP001158067"/>
    </source>
</evidence>
<dbReference type="InterPro" id="IPR011446">
    <property type="entry name" value="BBP7"/>
</dbReference>
<name>A0ABY1PUN4_9BACT</name>
<organism evidence="1 2">
    <name type="scientific">Neorhodopirellula lusitana</name>
    <dbReference type="NCBI Taxonomy" id="445327"/>
    <lineage>
        <taxon>Bacteria</taxon>
        <taxon>Pseudomonadati</taxon>
        <taxon>Planctomycetota</taxon>
        <taxon>Planctomycetia</taxon>
        <taxon>Pirellulales</taxon>
        <taxon>Pirellulaceae</taxon>
        <taxon>Neorhodopirellula</taxon>
    </lineage>
</organism>
<accession>A0ABY1PUN4</accession>
<keyword evidence="2" id="KW-1185">Reference proteome</keyword>
<comment type="caution">
    <text evidence="1">The sequence shown here is derived from an EMBL/GenBank/DDBJ whole genome shotgun (WGS) entry which is preliminary data.</text>
</comment>
<gene>
    <name evidence="1" type="ORF">SAMN06265222_102193</name>
</gene>
<sequence>MFRDAWSLLATSPLAKSPLAKSTRAKSSRATFLAAGPSIGPSSLKSRTRVSLVTLAFCFLTLLVGSSIASAQTNSDPYATTGYTSGPPVSISGMPNLFSLTPTWLTSASMPSGSVASNLNPFGYMQNSVPTSRLWLRGEYLYWYTEGMETPALATTSPDGTAQNEAAILGFDQTTVLFGNGKINDGGTHGLRLKGGLFLTPAATFGIEGEYFGLGTQDDGFSASTGRSIIGRPFYDTTADQETAQLTDFPDVVDGSLAIRSSSKLRSYLLAGRASLCPTCGGNCVTCQNTDRVDWIVGYRHLKLEEGLSFQEDLTSLITAAPGEVSLSESFNTTNEFNGLQLGVAYQANLKRVWLESLLRVAVGRNKQSVRINGSTSITEFGTTENYTGGLLAQTTNIGTYQREEFTMVPEAGVTLGVRLFDWMHATAGYSIVYLPAVVRPGDQIDTDVNPGLLPPEDDPLTGSNRPRFRFVESDYWAQGLNLGLQLQF</sequence>
<dbReference type="RefSeq" id="WP_283431526.1">
    <property type="nucleotide sequence ID" value="NZ_FXUG01000002.1"/>
</dbReference>
<dbReference type="Pfam" id="PF07585">
    <property type="entry name" value="BBP7"/>
    <property type="match status" value="1"/>
</dbReference>
<dbReference type="Proteomes" id="UP001158067">
    <property type="component" value="Unassembled WGS sequence"/>
</dbReference>
<reference evidence="1 2" key="1">
    <citation type="submission" date="2017-05" db="EMBL/GenBank/DDBJ databases">
        <authorList>
            <person name="Varghese N."/>
            <person name="Submissions S."/>
        </authorList>
    </citation>
    <scope>NUCLEOTIDE SEQUENCE [LARGE SCALE GENOMIC DNA]</scope>
    <source>
        <strain evidence="1 2">DSM 25457</strain>
    </source>
</reference>
<protein>
    <submittedName>
        <fullName evidence="1">Beta barrel porin-7 (BBP7)</fullName>
    </submittedName>
</protein>
<dbReference type="EMBL" id="FXUG01000002">
    <property type="protein sequence ID" value="SMP46900.1"/>
    <property type="molecule type" value="Genomic_DNA"/>
</dbReference>
<evidence type="ECO:0000313" key="1">
    <source>
        <dbReference type="EMBL" id="SMP46900.1"/>
    </source>
</evidence>
<proteinExistence type="predicted"/>